<reference evidence="1" key="1">
    <citation type="submission" date="2023-02" db="EMBL/GenBank/DDBJ databases">
        <title>Kitasatospora phosalacinea NBRC 14362.</title>
        <authorList>
            <person name="Ichikawa N."/>
            <person name="Sato H."/>
            <person name="Tonouchi N."/>
        </authorList>
    </citation>
    <scope>NUCLEOTIDE SEQUENCE</scope>
    <source>
        <strain evidence="1">NBRC 14362</strain>
    </source>
</reference>
<accession>A0A9W6ULX5</accession>
<evidence type="ECO:0000313" key="1">
    <source>
        <dbReference type="EMBL" id="GLW53069.1"/>
    </source>
</evidence>
<evidence type="ECO:0000313" key="2">
    <source>
        <dbReference type="Proteomes" id="UP001165143"/>
    </source>
</evidence>
<dbReference type="InterPro" id="IPR038056">
    <property type="entry name" value="YjbR-like_sf"/>
</dbReference>
<dbReference type="Pfam" id="PF04237">
    <property type="entry name" value="YjbR"/>
    <property type="match status" value="1"/>
</dbReference>
<comment type="caution">
    <text evidence="1">The sequence shown here is derived from an EMBL/GenBank/DDBJ whole genome shotgun (WGS) entry which is preliminary data.</text>
</comment>
<dbReference type="EMBL" id="BSRX01000005">
    <property type="protein sequence ID" value="GLW53069.1"/>
    <property type="molecule type" value="Genomic_DNA"/>
</dbReference>
<proteinExistence type="predicted"/>
<gene>
    <name evidence="1" type="ORF">Kpho01_10800</name>
</gene>
<organism evidence="1 2">
    <name type="scientific">Kitasatospora phosalacinea</name>
    <dbReference type="NCBI Taxonomy" id="2065"/>
    <lineage>
        <taxon>Bacteria</taxon>
        <taxon>Bacillati</taxon>
        <taxon>Actinomycetota</taxon>
        <taxon>Actinomycetes</taxon>
        <taxon>Kitasatosporales</taxon>
        <taxon>Streptomycetaceae</taxon>
        <taxon>Kitasatospora</taxon>
    </lineage>
</organism>
<dbReference type="Gene3D" id="3.90.1150.30">
    <property type="match status" value="1"/>
</dbReference>
<dbReference type="InterPro" id="IPR058532">
    <property type="entry name" value="YjbR/MT2646/Rv2570-like"/>
</dbReference>
<protein>
    <recommendedName>
        <fullName evidence="3">MmcQ/YjbR family DNA-binding protein</fullName>
    </recommendedName>
</protein>
<dbReference type="AlphaFoldDB" id="A0A9W6ULX5"/>
<name>A0A9W6ULX5_9ACTN</name>
<sequence length="119" mass="12780">MAAPTLAAMASFEELTEMALALPGTHQEETWEQVTLRVGRKIFAMGRPESGEATVKAAPAEQAELVAAAPGVYAVAPYTGRFGWVRVRLAGVEADELRELLTDAWRSVAPKRVVAELDG</sequence>
<dbReference type="Proteomes" id="UP001165143">
    <property type="component" value="Unassembled WGS sequence"/>
</dbReference>
<evidence type="ECO:0008006" key="3">
    <source>
        <dbReference type="Google" id="ProtNLM"/>
    </source>
</evidence>
<dbReference type="SUPFAM" id="SSF142906">
    <property type="entry name" value="YjbR-like"/>
    <property type="match status" value="1"/>
</dbReference>